<dbReference type="Proteomes" id="UP000007266">
    <property type="component" value="Linkage group 2"/>
</dbReference>
<evidence type="ECO:0000259" key="3">
    <source>
        <dbReference type="Pfam" id="PF19038"/>
    </source>
</evidence>
<reference evidence="4 5" key="2">
    <citation type="journal article" date="2010" name="Nucleic Acids Res.">
        <title>BeetleBase in 2010: revisions to provide comprehensive genomic information for Tribolium castaneum.</title>
        <authorList>
            <person name="Kim H.S."/>
            <person name="Murphy T."/>
            <person name="Xia J."/>
            <person name="Caragea D."/>
            <person name="Park Y."/>
            <person name="Beeman R.W."/>
            <person name="Lorenzen M.D."/>
            <person name="Butcher S."/>
            <person name="Manak J.R."/>
            <person name="Brown S.J."/>
        </authorList>
    </citation>
    <scope>GENOME REANNOTATION</scope>
    <source>
        <strain evidence="4 5">Georgia GA2</strain>
    </source>
</reference>
<dbReference type="GO" id="GO:0016192">
    <property type="term" value="P:vesicle-mediated transport"/>
    <property type="evidence" value="ECO:0007669"/>
    <property type="project" value="InterPro"/>
</dbReference>
<proteinExistence type="predicted"/>
<dbReference type="InterPro" id="IPR043970">
    <property type="entry name" value="FUZ/MON1/HPS1_longin_3"/>
</dbReference>
<dbReference type="InterPro" id="IPR026053">
    <property type="entry name" value="HPS1"/>
</dbReference>
<feature type="domain" description="FUZ/MON1/HPS1 third Longin" evidence="3">
    <location>
        <begin position="446"/>
        <end position="593"/>
    </location>
</feature>
<dbReference type="Pfam" id="PF19036">
    <property type="entry name" value="Fuz_longin_1"/>
    <property type="match status" value="1"/>
</dbReference>
<feature type="domain" description="FUZ/MON1/HPS1 second Longin" evidence="2">
    <location>
        <begin position="189"/>
        <end position="294"/>
    </location>
</feature>
<protein>
    <submittedName>
        <fullName evidence="4">Hermansky-Pudlak syndrome 1 protein homolog-like Protein</fullName>
    </submittedName>
</protein>
<evidence type="ECO:0000259" key="1">
    <source>
        <dbReference type="Pfam" id="PF19036"/>
    </source>
</evidence>
<dbReference type="Pfam" id="PF19037">
    <property type="entry name" value="Fuz_longin_2"/>
    <property type="match status" value="1"/>
</dbReference>
<dbReference type="KEGG" id="tca:659300"/>
<sequence length="604" mass="68575">MKCLLIFDHLNDVVYTKCDDKFSTHIYEFASLQGFVNAGDGKERTIDDNALVQIFSPIITSQRIMSCQFGNSYTSIQCEDGINICFDEYMGYLFVSVAQEDVQSIKKYLSVCVTIVRYLCGPDVCQLKMCERRAKIATRLIDSWVKLQNNDQAVFVEAVEQLVINSDVSSVTLQILRKSVEKLTATIDCPRMHAMVLVNNKFLSLYSSQSAKDLSASDILFSTIVSQSSSEVFEKNPNTPIDSFQILLAGSDPTPSCLSHVVHVVPISEGINLLYLLEVGNVAISSTLYDAFHHLHTMQFIQIQKDVETLRPAFENLELAMKRLNDALRKSKNNSIENSGKQLAKKWEMIRKKYLDFIKSKSDEALLRAETLALGLLENLKQLLGLTSIDEKIVESSQKETVEVAKIVSEKLNSYNEFLKVKSIRNFTLGSRDSLTINKYLEEFPGLVHFLYIDRVNHRVTAPTLDFSADETIKLTKNKIWAMIKFSRNHLQEGNLSLMWKDTVFNYSYFLWFEDSSGTPMKPLVYPTNSSKALPLPGLLGNDFYQKLKEICFPKTSSSKIRCYELFCVHLRLVTASCVLEHTRRLAATIWELKGIKAHPIDLL</sequence>
<dbReference type="PANTHER" id="PTHR12761">
    <property type="entry name" value="HERMANSKY-PUDLAK SYNDROME PROTEIN 1"/>
    <property type="match status" value="1"/>
</dbReference>
<feature type="domain" description="FUZ/MON1/HPS1 first Longin" evidence="1">
    <location>
        <begin position="2"/>
        <end position="147"/>
    </location>
</feature>
<dbReference type="OMA" id="GLVHFMY"/>
<evidence type="ECO:0000313" key="4">
    <source>
        <dbReference type="EMBL" id="EEZ98699.2"/>
    </source>
</evidence>
<dbReference type="HOGENOM" id="CLU_016960_2_0_1"/>
<evidence type="ECO:0000259" key="2">
    <source>
        <dbReference type="Pfam" id="PF19037"/>
    </source>
</evidence>
<evidence type="ECO:0000313" key="5">
    <source>
        <dbReference type="Proteomes" id="UP000007266"/>
    </source>
</evidence>
<accession>D6WAY1</accession>
<dbReference type="AlphaFoldDB" id="D6WAY1"/>
<name>D6WAY1_TRICA</name>
<dbReference type="Pfam" id="PF19038">
    <property type="entry name" value="Fuz_longin_3"/>
    <property type="match status" value="1"/>
</dbReference>
<gene>
    <name evidence="4" type="primary">AUGUSTUS-3.0.2_01237</name>
    <name evidence="4" type="ORF">TcasGA2_TC001237</name>
</gene>
<dbReference type="STRING" id="7070.D6WAY1"/>
<dbReference type="InterPro" id="IPR043972">
    <property type="entry name" value="FUZ/MON1/HPS1_longin_1"/>
</dbReference>
<dbReference type="eggNOG" id="ENOG502QW8U">
    <property type="taxonomic scope" value="Eukaryota"/>
</dbReference>
<dbReference type="InterPro" id="IPR043971">
    <property type="entry name" value="FUZ/MON1/HPS1_longin_2"/>
</dbReference>
<dbReference type="OrthoDB" id="10255234at2759"/>
<keyword evidence="5" id="KW-1185">Reference proteome</keyword>
<reference evidence="4 5" key="1">
    <citation type="journal article" date="2008" name="Nature">
        <title>The genome of the model beetle and pest Tribolium castaneum.</title>
        <authorList>
            <consortium name="Tribolium Genome Sequencing Consortium"/>
            <person name="Richards S."/>
            <person name="Gibbs R.A."/>
            <person name="Weinstock G.M."/>
            <person name="Brown S.J."/>
            <person name="Denell R."/>
            <person name="Beeman R.W."/>
            <person name="Gibbs R."/>
            <person name="Beeman R.W."/>
            <person name="Brown S.J."/>
            <person name="Bucher G."/>
            <person name="Friedrich M."/>
            <person name="Grimmelikhuijzen C.J."/>
            <person name="Klingler M."/>
            <person name="Lorenzen M."/>
            <person name="Richards S."/>
            <person name="Roth S."/>
            <person name="Schroder R."/>
            <person name="Tautz D."/>
            <person name="Zdobnov E.M."/>
            <person name="Muzny D."/>
            <person name="Gibbs R.A."/>
            <person name="Weinstock G.M."/>
            <person name="Attaway T."/>
            <person name="Bell S."/>
            <person name="Buhay C.J."/>
            <person name="Chandrabose M.N."/>
            <person name="Chavez D."/>
            <person name="Clerk-Blankenburg K.P."/>
            <person name="Cree A."/>
            <person name="Dao M."/>
            <person name="Davis C."/>
            <person name="Chacko J."/>
            <person name="Dinh H."/>
            <person name="Dugan-Rocha S."/>
            <person name="Fowler G."/>
            <person name="Garner T.T."/>
            <person name="Garnes J."/>
            <person name="Gnirke A."/>
            <person name="Hawes A."/>
            <person name="Hernandez J."/>
            <person name="Hines S."/>
            <person name="Holder M."/>
            <person name="Hume J."/>
            <person name="Jhangiani S.N."/>
            <person name="Joshi V."/>
            <person name="Khan Z.M."/>
            <person name="Jackson L."/>
            <person name="Kovar C."/>
            <person name="Kowis A."/>
            <person name="Lee S."/>
            <person name="Lewis L.R."/>
            <person name="Margolis J."/>
            <person name="Morgan M."/>
            <person name="Nazareth L.V."/>
            <person name="Nguyen N."/>
            <person name="Okwuonu G."/>
            <person name="Parker D."/>
            <person name="Richards S."/>
            <person name="Ruiz S.J."/>
            <person name="Santibanez J."/>
            <person name="Savard J."/>
            <person name="Scherer S.E."/>
            <person name="Schneider B."/>
            <person name="Sodergren E."/>
            <person name="Tautz D."/>
            <person name="Vattahil S."/>
            <person name="Villasana D."/>
            <person name="White C.S."/>
            <person name="Wright R."/>
            <person name="Park Y."/>
            <person name="Beeman R.W."/>
            <person name="Lord J."/>
            <person name="Oppert B."/>
            <person name="Lorenzen M."/>
            <person name="Brown S."/>
            <person name="Wang L."/>
            <person name="Savard J."/>
            <person name="Tautz D."/>
            <person name="Richards S."/>
            <person name="Weinstock G."/>
            <person name="Gibbs R.A."/>
            <person name="Liu Y."/>
            <person name="Worley K."/>
            <person name="Weinstock G."/>
            <person name="Elsik C.G."/>
            <person name="Reese J.T."/>
            <person name="Elhaik E."/>
            <person name="Landan G."/>
            <person name="Graur D."/>
            <person name="Arensburger P."/>
            <person name="Atkinson P."/>
            <person name="Beeman R.W."/>
            <person name="Beidler J."/>
            <person name="Brown S.J."/>
            <person name="Demuth J.P."/>
            <person name="Drury D.W."/>
            <person name="Du Y.Z."/>
            <person name="Fujiwara H."/>
            <person name="Lorenzen M."/>
            <person name="Maselli V."/>
            <person name="Osanai M."/>
            <person name="Park Y."/>
            <person name="Robertson H.M."/>
            <person name="Tu Z."/>
            <person name="Wang J.J."/>
            <person name="Wang S."/>
            <person name="Richards S."/>
            <person name="Song H."/>
            <person name="Zhang L."/>
            <person name="Sodergren E."/>
            <person name="Werner D."/>
            <person name="Stanke M."/>
            <person name="Morgenstern B."/>
            <person name="Solovyev V."/>
            <person name="Kosarev P."/>
            <person name="Brown G."/>
            <person name="Chen H.C."/>
            <person name="Ermolaeva O."/>
            <person name="Hlavina W."/>
            <person name="Kapustin Y."/>
            <person name="Kiryutin B."/>
            <person name="Kitts P."/>
            <person name="Maglott D."/>
            <person name="Pruitt K."/>
            <person name="Sapojnikov V."/>
            <person name="Souvorov A."/>
            <person name="Mackey A.J."/>
            <person name="Waterhouse R.M."/>
            <person name="Wyder S."/>
            <person name="Zdobnov E.M."/>
            <person name="Zdobnov E.M."/>
            <person name="Wyder S."/>
            <person name="Kriventseva E.V."/>
            <person name="Kadowaki T."/>
            <person name="Bork P."/>
            <person name="Aranda M."/>
            <person name="Bao R."/>
            <person name="Beermann A."/>
            <person name="Berns N."/>
            <person name="Bolognesi R."/>
            <person name="Bonneton F."/>
            <person name="Bopp D."/>
            <person name="Brown S.J."/>
            <person name="Bucher G."/>
            <person name="Butts T."/>
            <person name="Chaumot A."/>
            <person name="Denell R.E."/>
            <person name="Ferrier D.E."/>
            <person name="Friedrich M."/>
            <person name="Gordon C.M."/>
            <person name="Jindra M."/>
            <person name="Klingler M."/>
            <person name="Lan Q."/>
            <person name="Lattorff H.M."/>
            <person name="Laudet V."/>
            <person name="von Levetsow C."/>
            <person name="Liu Z."/>
            <person name="Lutz R."/>
            <person name="Lynch J.A."/>
            <person name="da Fonseca R.N."/>
            <person name="Posnien N."/>
            <person name="Reuter R."/>
            <person name="Roth S."/>
            <person name="Savard J."/>
            <person name="Schinko J.B."/>
            <person name="Schmitt C."/>
            <person name="Schoppmeier M."/>
            <person name="Schroder R."/>
            <person name="Shippy T.D."/>
            <person name="Simonnet F."/>
            <person name="Marques-Souza H."/>
            <person name="Tautz D."/>
            <person name="Tomoyasu Y."/>
            <person name="Trauner J."/>
            <person name="Van der Zee M."/>
            <person name="Vervoort M."/>
            <person name="Wittkopp N."/>
            <person name="Wimmer E.A."/>
            <person name="Yang X."/>
            <person name="Jones A.K."/>
            <person name="Sattelle D.B."/>
            <person name="Ebert P.R."/>
            <person name="Nelson D."/>
            <person name="Scott J.G."/>
            <person name="Beeman R.W."/>
            <person name="Muthukrishnan S."/>
            <person name="Kramer K.J."/>
            <person name="Arakane Y."/>
            <person name="Beeman R.W."/>
            <person name="Zhu Q."/>
            <person name="Hogenkamp D."/>
            <person name="Dixit R."/>
            <person name="Oppert B."/>
            <person name="Jiang H."/>
            <person name="Zou Z."/>
            <person name="Marshall J."/>
            <person name="Elpidina E."/>
            <person name="Vinokurov K."/>
            <person name="Oppert C."/>
            <person name="Zou Z."/>
            <person name="Evans J."/>
            <person name="Lu Z."/>
            <person name="Zhao P."/>
            <person name="Sumathipala N."/>
            <person name="Altincicek B."/>
            <person name="Vilcinskas A."/>
            <person name="Williams M."/>
            <person name="Hultmark D."/>
            <person name="Hetru C."/>
            <person name="Jiang H."/>
            <person name="Grimmelikhuijzen C.J."/>
            <person name="Hauser F."/>
            <person name="Cazzamali G."/>
            <person name="Williamson M."/>
            <person name="Park Y."/>
            <person name="Li B."/>
            <person name="Tanaka Y."/>
            <person name="Predel R."/>
            <person name="Neupert S."/>
            <person name="Schachtner J."/>
            <person name="Verleyen P."/>
            <person name="Raible F."/>
            <person name="Bork P."/>
            <person name="Friedrich M."/>
            <person name="Walden K.K."/>
            <person name="Robertson H.M."/>
            <person name="Angeli S."/>
            <person name="Foret S."/>
            <person name="Bucher G."/>
            <person name="Schuetz S."/>
            <person name="Maleszka R."/>
            <person name="Wimmer E.A."/>
            <person name="Beeman R.W."/>
            <person name="Lorenzen M."/>
            <person name="Tomoyasu Y."/>
            <person name="Miller S.C."/>
            <person name="Grossmann D."/>
            <person name="Bucher G."/>
        </authorList>
    </citation>
    <scope>NUCLEOTIDE SEQUENCE [LARGE SCALE GENOMIC DNA]</scope>
    <source>
        <strain evidence="4 5">Georgia GA2</strain>
    </source>
</reference>
<organism evidence="4 5">
    <name type="scientific">Tribolium castaneum</name>
    <name type="common">Red flour beetle</name>
    <dbReference type="NCBI Taxonomy" id="7070"/>
    <lineage>
        <taxon>Eukaryota</taxon>
        <taxon>Metazoa</taxon>
        <taxon>Ecdysozoa</taxon>
        <taxon>Arthropoda</taxon>
        <taxon>Hexapoda</taxon>
        <taxon>Insecta</taxon>
        <taxon>Pterygota</taxon>
        <taxon>Neoptera</taxon>
        <taxon>Endopterygota</taxon>
        <taxon>Coleoptera</taxon>
        <taxon>Polyphaga</taxon>
        <taxon>Cucujiformia</taxon>
        <taxon>Tenebrionidae</taxon>
        <taxon>Tenebrionidae incertae sedis</taxon>
        <taxon>Tribolium</taxon>
    </lineage>
</organism>
<dbReference type="PANTHER" id="PTHR12761:SF1">
    <property type="entry name" value="BLOC-3 COMPLEX MEMBER HPS1"/>
    <property type="match status" value="1"/>
</dbReference>
<dbReference type="EMBL" id="KQ971312">
    <property type="protein sequence ID" value="EEZ98699.2"/>
    <property type="molecule type" value="Genomic_DNA"/>
</dbReference>
<dbReference type="GO" id="GO:0031085">
    <property type="term" value="C:BLOC-3 complex"/>
    <property type="evidence" value="ECO:0000318"/>
    <property type="project" value="GO_Central"/>
</dbReference>